<evidence type="ECO:0000313" key="2">
    <source>
        <dbReference type="EMBL" id="BAK03496.1"/>
    </source>
</evidence>
<reference evidence="2" key="1">
    <citation type="journal article" date="2011" name="Plant Physiol.">
        <title>Comprehensive sequence analysis of 24,783 barley full-length cDNAs derived from 12 clone libraries.</title>
        <authorList>
            <person name="Matsumoto T."/>
            <person name="Tanaka T."/>
            <person name="Sakai H."/>
            <person name="Amano N."/>
            <person name="Kanamori H."/>
            <person name="Kurita K."/>
            <person name="Kikuta A."/>
            <person name="Kamiya K."/>
            <person name="Yamamoto M."/>
            <person name="Ikawa H."/>
            <person name="Fujii N."/>
            <person name="Hori K."/>
            <person name="Itoh T."/>
            <person name="Sato K."/>
        </authorList>
    </citation>
    <scope>NUCLEOTIDE SEQUENCE</scope>
    <source>
        <tissue evidence="2">Shoot and root</tissue>
    </source>
</reference>
<evidence type="ECO:0000256" key="1">
    <source>
        <dbReference type="SAM" id="MobiDB-lite"/>
    </source>
</evidence>
<name>F2E824_HORVV</name>
<dbReference type="AlphaFoldDB" id="F2E824"/>
<feature type="region of interest" description="Disordered" evidence="1">
    <location>
        <begin position="14"/>
        <end position="47"/>
    </location>
</feature>
<protein>
    <submittedName>
        <fullName evidence="2">Predicted protein</fullName>
    </submittedName>
</protein>
<dbReference type="EMBL" id="AK372298">
    <property type="protein sequence ID" value="BAK03496.1"/>
    <property type="molecule type" value="mRNA"/>
</dbReference>
<proteinExistence type="evidence at transcript level"/>
<sequence length="65" mass="6736">MLVYDPCFVGGQPPPMNAPTTPAHECGATSKSSKYSKTATRSKPKGKAIAIGQKPVPLLGLACHV</sequence>
<accession>F2E824</accession>
<feature type="compositionally biased region" description="Low complexity" evidence="1">
    <location>
        <begin position="29"/>
        <end position="39"/>
    </location>
</feature>
<organism evidence="2">
    <name type="scientific">Hordeum vulgare subsp. vulgare</name>
    <name type="common">Domesticated barley</name>
    <dbReference type="NCBI Taxonomy" id="112509"/>
    <lineage>
        <taxon>Eukaryota</taxon>
        <taxon>Viridiplantae</taxon>
        <taxon>Streptophyta</taxon>
        <taxon>Embryophyta</taxon>
        <taxon>Tracheophyta</taxon>
        <taxon>Spermatophyta</taxon>
        <taxon>Magnoliopsida</taxon>
        <taxon>Liliopsida</taxon>
        <taxon>Poales</taxon>
        <taxon>Poaceae</taxon>
        <taxon>BOP clade</taxon>
        <taxon>Pooideae</taxon>
        <taxon>Triticodae</taxon>
        <taxon>Triticeae</taxon>
        <taxon>Hordeinae</taxon>
        <taxon>Hordeum</taxon>
    </lineage>
</organism>